<comment type="similarity">
    <text evidence="8 9">Belongs to the TonB-dependent receptor family.</text>
</comment>
<dbReference type="PROSITE" id="PS52016">
    <property type="entry name" value="TONB_DEPENDENT_REC_3"/>
    <property type="match status" value="1"/>
</dbReference>
<dbReference type="CDD" id="cd01347">
    <property type="entry name" value="ligand_gated_channel"/>
    <property type="match status" value="1"/>
</dbReference>
<dbReference type="Proteomes" id="UP001424459">
    <property type="component" value="Unassembled WGS sequence"/>
</dbReference>
<keyword evidence="15" id="KW-1185">Reference proteome</keyword>
<feature type="signal peptide" evidence="11">
    <location>
        <begin position="1"/>
        <end position="29"/>
    </location>
</feature>
<evidence type="ECO:0000256" key="9">
    <source>
        <dbReference type="RuleBase" id="RU003357"/>
    </source>
</evidence>
<keyword evidence="11" id="KW-0732">Signal</keyword>
<dbReference type="Pfam" id="PF00593">
    <property type="entry name" value="TonB_dep_Rec_b-barrel"/>
    <property type="match status" value="1"/>
</dbReference>
<evidence type="ECO:0000256" key="11">
    <source>
        <dbReference type="SAM" id="SignalP"/>
    </source>
</evidence>
<reference evidence="15" key="1">
    <citation type="journal article" date="2019" name="Int. J. Syst. Evol. Microbiol.">
        <title>The Global Catalogue of Microorganisms (GCM) 10K type strain sequencing project: providing services to taxonomists for standard genome sequencing and annotation.</title>
        <authorList>
            <consortium name="The Broad Institute Genomics Platform"/>
            <consortium name="The Broad Institute Genome Sequencing Center for Infectious Disease"/>
            <person name="Wu L."/>
            <person name="Ma J."/>
        </authorList>
    </citation>
    <scope>NUCLEOTIDE SEQUENCE [LARGE SCALE GENOMIC DNA]</scope>
    <source>
        <strain evidence="15">JCM 17564</strain>
    </source>
</reference>
<dbReference type="Pfam" id="PF07715">
    <property type="entry name" value="Plug"/>
    <property type="match status" value="1"/>
</dbReference>
<feature type="domain" description="TonB-dependent receptor plug" evidence="13">
    <location>
        <begin position="94"/>
        <end position="208"/>
    </location>
</feature>
<dbReference type="EMBL" id="BAABBR010000001">
    <property type="protein sequence ID" value="GAA4038113.1"/>
    <property type="molecule type" value="Genomic_DNA"/>
</dbReference>
<evidence type="ECO:0000259" key="12">
    <source>
        <dbReference type="Pfam" id="PF00593"/>
    </source>
</evidence>
<dbReference type="PANTHER" id="PTHR40980:SF3">
    <property type="entry name" value="TONB-DEPENDENT RECEPTOR-LIKE BETA-BARREL DOMAIN-CONTAINING PROTEIN"/>
    <property type="match status" value="1"/>
</dbReference>
<dbReference type="InterPro" id="IPR039426">
    <property type="entry name" value="TonB-dep_rcpt-like"/>
</dbReference>
<keyword evidence="2 8" id="KW-0813">Transport</keyword>
<feature type="chain" id="PRO_5045988683" evidence="11">
    <location>
        <begin position="30"/>
        <end position="937"/>
    </location>
</feature>
<comment type="caution">
    <text evidence="14">The sequence shown here is derived from an EMBL/GenBank/DDBJ whole genome shotgun (WGS) entry which is preliminary data.</text>
</comment>
<keyword evidence="14" id="KW-0675">Receptor</keyword>
<keyword evidence="5 9" id="KW-0798">TonB box</keyword>
<evidence type="ECO:0000256" key="1">
    <source>
        <dbReference type="ARBA" id="ARBA00004571"/>
    </source>
</evidence>
<evidence type="ECO:0000256" key="8">
    <source>
        <dbReference type="PROSITE-ProRule" id="PRU01360"/>
    </source>
</evidence>
<evidence type="ECO:0000256" key="5">
    <source>
        <dbReference type="ARBA" id="ARBA00023077"/>
    </source>
</evidence>
<keyword evidence="6 8" id="KW-0472">Membrane</keyword>
<dbReference type="SUPFAM" id="SSF56935">
    <property type="entry name" value="Porins"/>
    <property type="match status" value="1"/>
</dbReference>
<evidence type="ECO:0000256" key="7">
    <source>
        <dbReference type="ARBA" id="ARBA00023237"/>
    </source>
</evidence>
<dbReference type="InterPro" id="IPR010104">
    <property type="entry name" value="TonB_rcpt_bac"/>
</dbReference>
<evidence type="ECO:0000256" key="6">
    <source>
        <dbReference type="ARBA" id="ARBA00023136"/>
    </source>
</evidence>
<evidence type="ECO:0000313" key="14">
    <source>
        <dbReference type="EMBL" id="GAA4038113.1"/>
    </source>
</evidence>
<feature type="domain" description="TonB-dependent receptor-like beta-barrel" evidence="12">
    <location>
        <begin position="458"/>
        <end position="901"/>
    </location>
</feature>
<keyword evidence="7 8" id="KW-0998">Cell outer membrane</keyword>
<evidence type="ECO:0000256" key="10">
    <source>
        <dbReference type="SAM" id="MobiDB-lite"/>
    </source>
</evidence>
<keyword evidence="3 8" id="KW-1134">Transmembrane beta strand</keyword>
<evidence type="ECO:0000313" key="15">
    <source>
        <dbReference type="Proteomes" id="UP001424459"/>
    </source>
</evidence>
<dbReference type="InterPro" id="IPR000531">
    <property type="entry name" value="Beta-barrel_TonB"/>
</dbReference>
<evidence type="ECO:0000256" key="3">
    <source>
        <dbReference type="ARBA" id="ARBA00022452"/>
    </source>
</evidence>
<organism evidence="14 15">
    <name type="scientific">Sphingomonas rosea</name>
    <dbReference type="NCBI Taxonomy" id="335605"/>
    <lineage>
        <taxon>Bacteria</taxon>
        <taxon>Pseudomonadati</taxon>
        <taxon>Pseudomonadota</taxon>
        <taxon>Alphaproteobacteria</taxon>
        <taxon>Sphingomonadales</taxon>
        <taxon>Sphingomonadaceae</taxon>
        <taxon>Sphingomonas</taxon>
    </lineage>
</organism>
<dbReference type="InterPro" id="IPR036942">
    <property type="entry name" value="Beta-barrel_TonB_sf"/>
</dbReference>
<dbReference type="NCBIfam" id="TIGR01782">
    <property type="entry name" value="TonB-Xanth-Caul"/>
    <property type="match status" value="1"/>
</dbReference>
<evidence type="ECO:0000259" key="13">
    <source>
        <dbReference type="Pfam" id="PF07715"/>
    </source>
</evidence>
<sequence>MELQSNWNARCRLLLAGSTILLSPAAALAQTAAPTPAVTTLAAAEATQPTTPATTEAEQATAAAAASPQSPADTGEIVVTGFRNSLRKALDLKRAAPNLIESVLAEDMAKMPDLNLSESIQRVPGVAISREGGEGRNITLRGFAPDFTRTTLNGMEVPASTDGLDSGGFTVNSSRGFDFNVFASELFNRIDVQKTQRASIEEGGIAGTVDLYSGRPFDRMGMHFVTSAEGSYNTVTRKVDPRVAAVFSDTFADNRIGILLSAAYSKRTVWQEGRSSVLWTSPYINGDSWADTNPTVTGTPKPCGAADPLDCLWAPRLPRADFFGNDQKRLGLSGALQLRPVDRLTVSLSALYSRLKNDRYSYNSMEWLLTHGPAGGFVGQTPRKFVVGPNGKDLIAATFDDVTSWYESRHQESKSSFQQYLANVDYSINDRLTFEGLLGKARDSADRTELRFYARSIPHPYSYDYSKSADAPTVSFGNYDPNNPANYDNALTAANRLNKVTKDNVTAKGDLTYRNGGLVLKGGLAFNRRYVRYGEASGNGPYITPVSQYLKAFPIPHFGSGVISGGLPTFAVIDFDKIGSSGLIDTNYVDNVGAGWKVTEKTKGGYLEINDRIDLGEMVLRLNAGARYVRTTVESDAVLAGSPVEVKHSYNNFLPSANLGLEVTPDVIARLSYARSMTRPGLSSLNIAGPVFGYDTRTVSNFGNPRLKPYLSNDYDFALEWYFTKGGLLSAGVFYKDIISSLTTAIVTQRIPQQYWAAIYADPRYSPAYNADPATTNYTFSIPVNTPNGNRVKGLELTANVPFSFVGPEWLSPLGVASNYTYVDARDSAGLSKNSYNFTVYYDTGTRGIRASLNHRDSYLISAPGGNGNAQARKSGSSQIDMSAYWNLSKRLTLNLQGINVNNQHERYYDTGDGSQFLVREYTGTGRTFLAGVRYQF</sequence>
<evidence type="ECO:0000256" key="2">
    <source>
        <dbReference type="ARBA" id="ARBA00022448"/>
    </source>
</evidence>
<feature type="region of interest" description="Disordered" evidence="10">
    <location>
        <begin position="42"/>
        <end position="72"/>
    </location>
</feature>
<comment type="subcellular location">
    <subcellularLocation>
        <location evidence="1 8">Cell outer membrane</location>
        <topology evidence="1 8">Multi-pass membrane protein</topology>
    </subcellularLocation>
</comment>
<gene>
    <name evidence="14" type="ORF">GCM10022281_18550</name>
</gene>
<evidence type="ECO:0000256" key="4">
    <source>
        <dbReference type="ARBA" id="ARBA00022692"/>
    </source>
</evidence>
<keyword evidence="4 8" id="KW-0812">Transmembrane</keyword>
<accession>A0ABP7U903</accession>
<dbReference type="PANTHER" id="PTHR40980">
    <property type="entry name" value="PLUG DOMAIN-CONTAINING PROTEIN"/>
    <property type="match status" value="1"/>
</dbReference>
<dbReference type="Gene3D" id="2.170.130.10">
    <property type="entry name" value="TonB-dependent receptor, plug domain"/>
    <property type="match status" value="1"/>
</dbReference>
<protein>
    <submittedName>
        <fullName evidence="14">TonB-dependent receptor</fullName>
    </submittedName>
</protein>
<name>A0ABP7U903_9SPHN</name>
<dbReference type="InterPro" id="IPR012910">
    <property type="entry name" value="Plug_dom"/>
</dbReference>
<proteinExistence type="inferred from homology"/>
<dbReference type="InterPro" id="IPR037066">
    <property type="entry name" value="Plug_dom_sf"/>
</dbReference>
<dbReference type="Gene3D" id="2.40.170.20">
    <property type="entry name" value="TonB-dependent receptor, beta-barrel domain"/>
    <property type="match status" value="1"/>
</dbReference>